<organism evidence="1">
    <name type="scientific">Anguilla anguilla</name>
    <name type="common">European freshwater eel</name>
    <name type="synonym">Muraena anguilla</name>
    <dbReference type="NCBI Taxonomy" id="7936"/>
    <lineage>
        <taxon>Eukaryota</taxon>
        <taxon>Metazoa</taxon>
        <taxon>Chordata</taxon>
        <taxon>Craniata</taxon>
        <taxon>Vertebrata</taxon>
        <taxon>Euteleostomi</taxon>
        <taxon>Actinopterygii</taxon>
        <taxon>Neopterygii</taxon>
        <taxon>Teleostei</taxon>
        <taxon>Anguilliformes</taxon>
        <taxon>Anguillidae</taxon>
        <taxon>Anguilla</taxon>
    </lineage>
</organism>
<dbReference type="AlphaFoldDB" id="A0A0E9VA12"/>
<sequence length="31" mass="3791">MQTNIDVILTKERSNRFADDRFSDKIDRHLR</sequence>
<dbReference type="EMBL" id="GBXM01033726">
    <property type="protein sequence ID" value="JAH74851.1"/>
    <property type="molecule type" value="Transcribed_RNA"/>
</dbReference>
<proteinExistence type="predicted"/>
<accession>A0A0E9VA12</accession>
<reference evidence="1" key="1">
    <citation type="submission" date="2014-11" db="EMBL/GenBank/DDBJ databases">
        <authorList>
            <person name="Amaro Gonzalez C."/>
        </authorList>
    </citation>
    <scope>NUCLEOTIDE SEQUENCE</scope>
</reference>
<protein>
    <submittedName>
        <fullName evidence="1">Uncharacterized protein</fullName>
    </submittedName>
</protein>
<reference evidence="1" key="2">
    <citation type="journal article" date="2015" name="Fish Shellfish Immunol.">
        <title>Early steps in the European eel (Anguilla anguilla)-Vibrio vulnificus interaction in the gills: Role of the RtxA13 toxin.</title>
        <authorList>
            <person name="Callol A."/>
            <person name="Pajuelo D."/>
            <person name="Ebbesson L."/>
            <person name="Teles M."/>
            <person name="MacKenzie S."/>
            <person name="Amaro C."/>
        </authorList>
    </citation>
    <scope>NUCLEOTIDE SEQUENCE</scope>
</reference>
<evidence type="ECO:0000313" key="1">
    <source>
        <dbReference type="EMBL" id="JAH74851.1"/>
    </source>
</evidence>
<name>A0A0E9VA12_ANGAN</name>